<proteinExistence type="predicted"/>
<reference evidence="1 2" key="1">
    <citation type="journal article" date="2017" name="BMC Genomics">
        <title>Genomic characterization of two novel pathogenic avipoxviruses isolated from pacific shearwaters (Ardenna spp.).</title>
        <authorList>
            <person name="Sarker S."/>
            <person name="Das S."/>
            <person name="Lavers J.L."/>
            <person name="Hutton I."/>
            <person name="Helbig K."/>
            <person name="Imbery J."/>
            <person name="Upton C."/>
            <person name="Raidal S.R."/>
        </authorList>
    </citation>
    <scope>NUCLEOTIDE SEQUENCE [LARGE SCALE GENOMIC DNA]</scope>
    <source>
        <strain evidence="1 2">SWPV-1</strain>
    </source>
</reference>
<name>A0A1V0S7T4_CNPV</name>
<organism evidence="1 2">
    <name type="scientific">Shearwaterpox virus</name>
    <dbReference type="NCBI Taxonomy" id="1974596"/>
    <lineage>
        <taxon>Viruses</taxon>
        <taxon>Varidnaviria</taxon>
        <taxon>Bamfordvirae</taxon>
        <taxon>Nucleocytoviricota</taxon>
        <taxon>Pokkesviricetes</taxon>
        <taxon>Chitovirales</taxon>
        <taxon>Poxviridae</taxon>
        <taxon>Chordopoxvirinae</taxon>
        <taxon>Avipoxvirus</taxon>
        <taxon>Avipoxvirus canarypox</taxon>
        <taxon>Canarypox virus</taxon>
    </lineage>
</organism>
<dbReference type="EMBL" id="KX857216">
    <property type="protein sequence ID" value="ARF02685.1"/>
    <property type="molecule type" value="Genomic_DNA"/>
</dbReference>
<evidence type="ECO:0000313" key="1">
    <source>
        <dbReference type="EMBL" id="ARF02685.1"/>
    </source>
</evidence>
<accession>A0A1V0S7T4</accession>
<dbReference type="Proteomes" id="UP000315116">
    <property type="component" value="Segment"/>
</dbReference>
<evidence type="ECO:0000313" key="2">
    <source>
        <dbReference type="Proteomes" id="UP000315116"/>
    </source>
</evidence>
<protein>
    <submittedName>
        <fullName evidence="1">SWPV1-079</fullName>
    </submittedName>
</protein>
<gene>
    <name evidence="1" type="primary">SWPV1-079</name>
</gene>
<sequence length="164" mass="19652">MCFYNLIDRLIGYNNKDKKHKYEHILNLELQKRFNSSMKQTYWDNGVEYEEMTVEEVNTLLRHTGENTCYFGKCSDDLDADIEELSCYNSDEISGLYLKFLEVNYLTFVDISKLDDEVIDHMIYHFMEYLNILKTTILDSRVICKRLLNKYIGKKNTTYNNRIF</sequence>